<protein>
    <submittedName>
        <fullName evidence="1">Uncharacterized protein</fullName>
    </submittedName>
</protein>
<evidence type="ECO:0000313" key="2">
    <source>
        <dbReference type="Proteomes" id="UP000814140"/>
    </source>
</evidence>
<proteinExistence type="predicted"/>
<keyword evidence="2" id="KW-1185">Reference proteome</keyword>
<name>A0ACB8T7N3_9AGAM</name>
<gene>
    <name evidence="1" type="ORF">BV25DRAFT_1852854</name>
</gene>
<evidence type="ECO:0000313" key="1">
    <source>
        <dbReference type="EMBL" id="KAI0064285.1"/>
    </source>
</evidence>
<accession>A0ACB8T7N3</accession>
<reference evidence="1" key="2">
    <citation type="journal article" date="2022" name="New Phytol.">
        <title>Evolutionary transition to the ectomycorrhizal habit in the genomes of a hyperdiverse lineage of mushroom-forming fungi.</title>
        <authorList>
            <person name="Looney B."/>
            <person name="Miyauchi S."/>
            <person name="Morin E."/>
            <person name="Drula E."/>
            <person name="Courty P.E."/>
            <person name="Kohler A."/>
            <person name="Kuo A."/>
            <person name="LaButti K."/>
            <person name="Pangilinan J."/>
            <person name="Lipzen A."/>
            <person name="Riley R."/>
            <person name="Andreopoulos W."/>
            <person name="He G."/>
            <person name="Johnson J."/>
            <person name="Nolan M."/>
            <person name="Tritt A."/>
            <person name="Barry K.W."/>
            <person name="Grigoriev I.V."/>
            <person name="Nagy L.G."/>
            <person name="Hibbett D."/>
            <person name="Henrissat B."/>
            <person name="Matheny P.B."/>
            <person name="Labbe J."/>
            <person name="Martin F.M."/>
        </authorList>
    </citation>
    <scope>NUCLEOTIDE SEQUENCE</scope>
    <source>
        <strain evidence="1">HHB10654</strain>
    </source>
</reference>
<organism evidence="1 2">
    <name type="scientific">Artomyces pyxidatus</name>
    <dbReference type="NCBI Taxonomy" id="48021"/>
    <lineage>
        <taxon>Eukaryota</taxon>
        <taxon>Fungi</taxon>
        <taxon>Dikarya</taxon>
        <taxon>Basidiomycota</taxon>
        <taxon>Agaricomycotina</taxon>
        <taxon>Agaricomycetes</taxon>
        <taxon>Russulales</taxon>
        <taxon>Auriscalpiaceae</taxon>
        <taxon>Artomyces</taxon>
    </lineage>
</organism>
<sequence length="523" mass="57067">MVAPDASGTPIRALLTTVFGSIIQVFLICLAGYILARRGILDKKTQKQVNHINISLFTPCLVFSKVAFSLSPEKLKELWIIPIFFSAVSIVSVAVAYLLSRLFRLKHSQRNFAMAAAMFMNSNSLPIALLQSLVVAVPGLRWGDDDSKDAMLGRALTYLLLCSTLGMILRWSVGVRLLSQADPIEPARDEEHEEGSPLLGDDHTLTPVFDDDDSTHFTHRHRGSVPEIMVHADVGEDGDAHLQQHDLHVPRVFYSFPNTPVQSITPSAASSEEEDDDDDELPAFRQPTAPTSSRFASILRRTRHKLHKVNAFMTAPLWASVISLCVAVIPPLQHLLEVHLQPIKGAVTQAGNCSIPVTLVVLGAYFHRPDASDKNGLSNRWRRAKARESFTGSVREMLSFKSGRAAENGGQSSTVASEAKGEGKTVLVSIAARMLITPALFLPLMILGAKHDVPPVFEDPVFVLSMVLLLSSPPALTLSQITQAASGDAFERLISSTIFWSYCVITPPATVGYSVIAMIIAHI</sequence>
<reference evidence="1" key="1">
    <citation type="submission" date="2021-03" db="EMBL/GenBank/DDBJ databases">
        <authorList>
            <consortium name="DOE Joint Genome Institute"/>
            <person name="Ahrendt S."/>
            <person name="Looney B.P."/>
            <person name="Miyauchi S."/>
            <person name="Morin E."/>
            <person name="Drula E."/>
            <person name="Courty P.E."/>
            <person name="Chicoki N."/>
            <person name="Fauchery L."/>
            <person name="Kohler A."/>
            <person name="Kuo A."/>
            <person name="Labutti K."/>
            <person name="Pangilinan J."/>
            <person name="Lipzen A."/>
            <person name="Riley R."/>
            <person name="Andreopoulos W."/>
            <person name="He G."/>
            <person name="Johnson J."/>
            <person name="Barry K.W."/>
            <person name="Grigoriev I.V."/>
            <person name="Nagy L."/>
            <person name="Hibbett D."/>
            <person name="Henrissat B."/>
            <person name="Matheny P.B."/>
            <person name="Labbe J."/>
            <person name="Martin F."/>
        </authorList>
    </citation>
    <scope>NUCLEOTIDE SEQUENCE</scope>
    <source>
        <strain evidence="1">HHB10654</strain>
    </source>
</reference>
<comment type="caution">
    <text evidence="1">The sequence shown here is derived from an EMBL/GenBank/DDBJ whole genome shotgun (WGS) entry which is preliminary data.</text>
</comment>
<dbReference type="Proteomes" id="UP000814140">
    <property type="component" value="Unassembled WGS sequence"/>
</dbReference>
<dbReference type="EMBL" id="MU277199">
    <property type="protein sequence ID" value="KAI0064285.1"/>
    <property type="molecule type" value="Genomic_DNA"/>
</dbReference>